<evidence type="ECO:0000256" key="3">
    <source>
        <dbReference type="SAM" id="MobiDB-lite"/>
    </source>
</evidence>
<evidence type="ECO:0000313" key="5">
    <source>
        <dbReference type="EMBL" id="GAU28766.1"/>
    </source>
</evidence>
<feature type="compositionally biased region" description="Polar residues" evidence="3">
    <location>
        <begin position="921"/>
        <end position="931"/>
    </location>
</feature>
<feature type="compositionally biased region" description="Acidic residues" evidence="3">
    <location>
        <begin position="630"/>
        <end position="646"/>
    </location>
</feature>
<feature type="non-terminal residue" evidence="5">
    <location>
        <position position="1"/>
    </location>
</feature>
<dbReference type="PANTHER" id="PTHR48103:SF2">
    <property type="entry name" value="MIDASIN"/>
    <property type="match status" value="1"/>
</dbReference>
<keyword evidence="2" id="KW-0067">ATP-binding</keyword>
<feature type="compositionally biased region" description="Acidic residues" evidence="3">
    <location>
        <begin position="777"/>
        <end position="798"/>
    </location>
</feature>
<feature type="compositionally biased region" description="Polar residues" evidence="3">
    <location>
        <begin position="1039"/>
        <end position="1055"/>
    </location>
</feature>
<feature type="region of interest" description="Disordered" evidence="3">
    <location>
        <begin position="550"/>
        <end position="580"/>
    </location>
</feature>
<dbReference type="PROSITE" id="PS50234">
    <property type="entry name" value="VWFA"/>
    <property type="match status" value="1"/>
</dbReference>
<dbReference type="GO" id="GO:0005524">
    <property type="term" value="F:ATP binding"/>
    <property type="evidence" value="ECO:0007669"/>
    <property type="project" value="UniProtKB-KW"/>
</dbReference>
<dbReference type="PANTHER" id="PTHR48103">
    <property type="entry name" value="MIDASIN-RELATED"/>
    <property type="match status" value="1"/>
</dbReference>
<feature type="compositionally biased region" description="Basic and acidic residues" evidence="3">
    <location>
        <begin position="672"/>
        <end position="700"/>
    </location>
</feature>
<evidence type="ECO:0000313" key="6">
    <source>
        <dbReference type="Proteomes" id="UP000242715"/>
    </source>
</evidence>
<feature type="compositionally biased region" description="Polar residues" evidence="3">
    <location>
        <begin position="895"/>
        <end position="912"/>
    </location>
</feature>
<accession>A0A2Z6M8R0</accession>
<dbReference type="FunFam" id="3.40.50.410:FF:000114">
    <property type="entry name" value="Midasin"/>
    <property type="match status" value="1"/>
</dbReference>
<dbReference type="GO" id="GO:0000055">
    <property type="term" value="P:ribosomal large subunit export from nucleus"/>
    <property type="evidence" value="ECO:0007669"/>
    <property type="project" value="TreeGrafter"/>
</dbReference>
<dbReference type="GO" id="GO:0000027">
    <property type="term" value="P:ribosomal large subunit assembly"/>
    <property type="evidence" value="ECO:0007669"/>
    <property type="project" value="TreeGrafter"/>
</dbReference>
<feature type="compositionally biased region" description="Polar residues" evidence="3">
    <location>
        <begin position="811"/>
        <end position="822"/>
    </location>
</feature>
<dbReference type="OrthoDB" id="1362760at2759"/>
<dbReference type="GO" id="GO:0005634">
    <property type="term" value="C:nucleus"/>
    <property type="evidence" value="ECO:0007669"/>
    <property type="project" value="TreeGrafter"/>
</dbReference>
<keyword evidence="1" id="KW-0547">Nucleotide-binding</keyword>
<organism evidence="5 6">
    <name type="scientific">Trifolium subterraneum</name>
    <name type="common">Subterranean clover</name>
    <dbReference type="NCBI Taxonomy" id="3900"/>
    <lineage>
        <taxon>Eukaryota</taxon>
        <taxon>Viridiplantae</taxon>
        <taxon>Streptophyta</taxon>
        <taxon>Embryophyta</taxon>
        <taxon>Tracheophyta</taxon>
        <taxon>Spermatophyta</taxon>
        <taxon>Magnoliopsida</taxon>
        <taxon>eudicotyledons</taxon>
        <taxon>Gunneridae</taxon>
        <taxon>Pentapetalae</taxon>
        <taxon>rosids</taxon>
        <taxon>fabids</taxon>
        <taxon>Fabales</taxon>
        <taxon>Fabaceae</taxon>
        <taxon>Papilionoideae</taxon>
        <taxon>50 kb inversion clade</taxon>
        <taxon>NPAAA clade</taxon>
        <taxon>Hologalegina</taxon>
        <taxon>IRL clade</taxon>
        <taxon>Trifolieae</taxon>
        <taxon>Trifolium</taxon>
    </lineage>
</organism>
<reference evidence="6" key="1">
    <citation type="journal article" date="2017" name="Front. Plant Sci.">
        <title>Climate Clever Clovers: New Paradigm to Reduce the Environmental Footprint of Ruminants by Breeding Low Methanogenic Forages Utilizing Haplotype Variation.</title>
        <authorList>
            <person name="Kaur P."/>
            <person name="Appels R."/>
            <person name="Bayer P.E."/>
            <person name="Keeble-Gagnere G."/>
            <person name="Wang J."/>
            <person name="Hirakawa H."/>
            <person name="Shirasawa K."/>
            <person name="Vercoe P."/>
            <person name="Stefanova K."/>
            <person name="Durmic Z."/>
            <person name="Nichols P."/>
            <person name="Revell C."/>
            <person name="Isobe S.N."/>
            <person name="Edwards D."/>
            <person name="Erskine W."/>
        </authorList>
    </citation>
    <scope>NUCLEOTIDE SEQUENCE [LARGE SCALE GENOMIC DNA]</scope>
    <source>
        <strain evidence="6">cv. Daliak</strain>
    </source>
</reference>
<dbReference type="GO" id="GO:0030687">
    <property type="term" value="C:preribosome, large subunit precursor"/>
    <property type="evidence" value="ECO:0007669"/>
    <property type="project" value="TreeGrafter"/>
</dbReference>
<sequence length="1397" mass="156124">DILQESFQNVLHKGSISNASDLPLFSDENSMALDNAVQNLQLKKTSAYDVLFSQQKNIEEFGNISRSDSQHTLYLEGWKDAWHSVENIYIKAVDSGNVWNDDKHGQRKRRTLSDLLDLLRSSGLPPNKSTDKDQRKDWWFLELSGDMQSLLLENSRFASPSSLEIDAKAKNNDVPEESSLTEWKTAIEHYFKSVMSVLLLQETCQNPHKDITLEQVNRSSSFVSQLVQIQKKQLADANAFCEKLKCFRECASTMGKLFSFSSPTNNNTSYMCSVVPNQLATYKCMWQQKESLDCYLIGGSKAVTAVASSHLFVVTQEMGQLVYENFKAIKDFKNHFLVLQEQGIDSSSVKNVLIHHFQEIIDKAKIIEEEFTSAIKANTRPVDSSEKDRFCERQCAEPNTSFDEALKSTYQHIASVLQNLCSPCTIPSVEESMTKIGSGKVLFDGSWKVLFDSFESFTSNLDINMLCDDLLKTITFGEELVNCCDNKICSHSCKVGVHFQNLHMLIDLLLKFSDELLKNFFAMHRSVAVTTHVIANVLVSLFSKGFGTSAENNEEDGTLNTSEDASGTGMGEGVGLNDVSDQITDEDQLLGTREQQKEKQDDSKEVPSSNNEGIEMDQDFQADAVSLSEESSENEDCDGENEELESEMGPTGPDGEAVREKIWDQNEDETPEDTKEKYESGPSVKDRDGSNKELRAKDDSTINESGDDSCDEGDAQNDEAVNPDEFDDEENAEELYDTGLKPDDPDHSSDLEMDLNANEDVDPVEEGDPEGGQNDSAENENQDDETCPPDEIMEEACTEVDVSSEKDDLGQENQENGDMNSTEPKKDTSESSDVVNAQVSPVDLASQSKSGLQTSGSENIASESNWSNSHHDFDNPALTGGFPSSDMSEMDLKMSDSSNTGGFSKTQPNSNRPQHEHSFSQEKQTNPSRSTGDALDLRKERINISGDLPEDNMENHGDMDDDNADDYGYVSEFEKGTTQALGPATLEQVDRNIDGDKLDTECRVGEDANLQFEKEKSEIDSVSNSSLLPRNEKRDQANMPATANSQDDGSANHLASANIDPESRLEDVVSISRSYLSENTHKLSQLSVHDEELGNCHEPCDVPDHMKDIATALWRRFELSTTKLSQELAEQLRLVLEPTVASKLQGYYKTGRRIHMKKVIQFIASYFRMDLIWLRRTRPNKRDYQVVIAVDDSRSMSESCCGDVAIEALVTVCRAVSQLEMGSLAVASFGTKGNINLLHDFDRPFTGEAGVKMISNLTFQQENTIADEPVVDLLKFLTNKLDAAVVKARLPSGRNPLQQLVLIIADGRFHEKENLKRCVRDAIASNRMVAFLLLDNSQDSIMDLMEASFEGGKMKFSKYMDSFPFPYYIVLRNIEALPRTLANLLRQWLELMQYSNY</sequence>
<dbReference type="Proteomes" id="UP000242715">
    <property type="component" value="Unassembled WGS sequence"/>
</dbReference>
<feature type="compositionally biased region" description="Basic and acidic residues" evidence="3">
    <location>
        <begin position="594"/>
        <end position="605"/>
    </location>
</feature>
<evidence type="ECO:0000256" key="1">
    <source>
        <dbReference type="ARBA" id="ARBA00022741"/>
    </source>
</evidence>
<evidence type="ECO:0000259" key="4">
    <source>
        <dbReference type="PROSITE" id="PS50234"/>
    </source>
</evidence>
<dbReference type="EMBL" id="DF973380">
    <property type="protein sequence ID" value="GAU28766.1"/>
    <property type="molecule type" value="Genomic_DNA"/>
</dbReference>
<feature type="compositionally biased region" description="Polar residues" evidence="3">
    <location>
        <begin position="831"/>
        <end position="868"/>
    </location>
</feature>
<gene>
    <name evidence="5" type="ORF">TSUD_357520</name>
</gene>
<feature type="compositionally biased region" description="Acidic residues" evidence="3">
    <location>
        <begin position="751"/>
        <end position="769"/>
    </location>
</feature>
<feature type="compositionally biased region" description="Acidic residues" evidence="3">
    <location>
        <begin position="705"/>
        <end position="736"/>
    </location>
</feature>
<feature type="domain" description="VWFA" evidence="4">
    <location>
        <begin position="1185"/>
        <end position="1384"/>
    </location>
</feature>
<proteinExistence type="predicted"/>
<protein>
    <recommendedName>
        <fullName evidence="4">VWFA domain-containing protein</fullName>
    </recommendedName>
</protein>
<dbReference type="InterPro" id="IPR002035">
    <property type="entry name" value="VWF_A"/>
</dbReference>
<dbReference type="InterPro" id="IPR036465">
    <property type="entry name" value="vWFA_dom_sf"/>
</dbReference>
<name>A0A2Z6M8R0_TRISU</name>
<feature type="region of interest" description="Disordered" evidence="3">
    <location>
        <begin position="592"/>
        <end position="968"/>
    </location>
</feature>
<evidence type="ECO:0000256" key="2">
    <source>
        <dbReference type="ARBA" id="ARBA00022840"/>
    </source>
</evidence>
<feature type="compositionally biased region" description="Basic and acidic residues" evidence="3">
    <location>
        <begin position="740"/>
        <end position="750"/>
    </location>
</feature>
<keyword evidence="6" id="KW-1185">Reference proteome</keyword>
<dbReference type="SUPFAM" id="SSF53300">
    <property type="entry name" value="vWA-like"/>
    <property type="match status" value="1"/>
</dbReference>
<feature type="region of interest" description="Disordered" evidence="3">
    <location>
        <begin position="1014"/>
        <end position="1058"/>
    </location>
</feature>